<feature type="transmembrane region" description="Helical" evidence="3">
    <location>
        <begin position="300"/>
        <end position="325"/>
    </location>
</feature>
<dbReference type="SUPFAM" id="SSF103473">
    <property type="entry name" value="MFS general substrate transporter"/>
    <property type="match status" value="1"/>
</dbReference>
<feature type="transmembrane region" description="Helical" evidence="3">
    <location>
        <begin position="37"/>
        <end position="57"/>
    </location>
</feature>
<dbReference type="InterPro" id="IPR050327">
    <property type="entry name" value="Proton-linked_MCT"/>
</dbReference>
<feature type="transmembrane region" description="Helical" evidence="3">
    <location>
        <begin position="93"/>
        <end position="114"/>
    </location>
</feature>
<keyword evidence="3" id="KW-0812">Transmembrane</keyword>
<dbReference type="Proteomes" id="UP000076738">
    <property type="component" value="Unassembled WGS sequence"/>
</dbReference>
<gene>
    <name evidence="5" type="ORF">CALVIDRAFT_567957</name>
</gene>
<dbReference type="InterPro" id="IPR036259">
    <property type="entry name" value="MFS_trans_sf"/>
</dbReference>
<dbReference type="Pfam" id="PF07690">
    <property type="entry name" value="MFS_1"/>
    <property type="match status" value="1"/>
</dbReference>
<accession>A0A167HMV1</accession>
<keyword evidence="6" id="KW-1185">Reference proteome</keyword>
<dbReference type="EMBL" id="KV417318">
    <property type="protein sequence ID" value="KZO91797.1"/>
    <property type="molecule type" value="Genomic_DNA"/>
</dbReference>
<proteinExistence type="inferred from homology"/>
<comment type="subcellular location">
    <subcellularLocation>
        <location evidence="1">Membrane</location>
        <topology evidence="1">Multi-pass membrane protein</topology>
    </subcellularLocation>
</comment>
<evidence type="ECO:0000313" key="6">
    <source>
        <dbReference type="Proteomes" id="UP000076738"/>
    </source>
</evidence>
<keyword evidence="3" id="KW-0472">Membrane</keyword>
<feature type="transmembrane region" description="Helical" evidence="3">
    <location>
        <begin position="158"/>
        <end position="178"/>
    </location>
</feature>
<evidence type="ECO:0000256" key="1">
    <source>
        <dbReference type="ARBA" id="ARBA00004141"/>
    </source>
</evidence>
<comment type="similarity">
    <text evidence="2">Belongs to the major facilitator superfamily. Monocarboxylate porter (TC 2.A.1.13) family.</text>
</comment>
<dbReference type="InterPro" id="IPR011701">
    <property type="entry name" value="MFS"/>
</dbReference>
<dbReference type="PANTHER" id="PTHR11360">
    <property type="entry name" value="MONOCARBOXYLATE TRANSPORTER"/>
    <property type="match status" value="1"/>
</dbReference>
<dbReference type="OrthoDB" id="2213137at2759"/>
<organism evidence="5 6">
    <name type="scientific">Calocera viscosa (strain TUFC12733)</name>
    <dbReference type="NCBI Taxonomy" id="1330018"/>
    <lineage>
        <taxon>Eukaryota</taxon>
        <taxon>Fungi</taxon>
        <taxon>Dikarya</taxon>
        <taxon>Basidiomycota</taxon>
        <taxon>Agaricomycotina</taxon>
        <taxon>Dacrymycetes</taxon>
        <taxon>Dacrymycetales</taxon>
        <taxon>Dacrymycetaceae</taxon>
        <taxon>Calocera</taxon>
    </lineage>
</organism>
<dbReference type="GO" id="GO:0016020">
    <property type="term" value="C:membrane"/>
    <property type="evidence" value="ECO:0007669"/>
    <property type="project" value="UniProtKB-SubCell"/>
</dbReference>
<dbReference type="GO" id="GO:0022857">
    <property type="term" value="F:transmembrane transporter activity"/>
    <property type="evidence" value="ECO:0007669"/>
    <property type="project" value="InterPro"/>
</dbReference>
<feature type="transmembrane region" description="Helical" evidence="3">
    <location>
        <begin position="274"/>
        <end position="294"/>
    </location>
</feature>
<evidence type="ECO:0000256" key="3">
    <source>
        <dbReference type="SAM" id="Phobius"/>
    </source>
</evidence>
<evidence type="ECO:0000313" key="5">
    <source>
        <dbReference type="EMBL" id="KZO91797.1"/>
    </source>
</evidence>
<evidence type="ECO:0000259" key="4">
    <source>
        <dbReference type="PROSITE" id="PS50850"/>
    </source>
</evidence>
<keyword evidence="3" id="KW-1133">Transmembrane helix</keyword>
<dbReference type="AlphaFoldDB" id="A0A167HMV1"/>
<dbReference type="PROSITE" id="PS50850">
    <property type="entry name" value="MFS"/>
    <property type="match status" value="1"/>
</dbReference>
<dbReference type="PANTHER" id="PTHR11360:SF284">
    <property type="entry name" value="EG:103B4.3 PROTEIN-RELATED"/>
    <property type="match status" value="1"/>
</dbReference>
<feature type="domain" description="Major facilitator superfamily (MFS) profile" evidence="4">
    <location>
        <begin position="1"/>
        <end position="399"/>
    </location>
</feature>
<feature type="transmembrane region" description="Helical" evidence="3">
    <location>
        <begin position="210"/>
        <end position="230"/>
    </location>
</feature>
<dbReference type="Gene3D" id="1.20.1250.20">
    <property type="entry name" value="MFS general substrate transporter like domains"/>
    <property type="match status" value="1"/>
</dbReference>
<reference evidence="5 6" key="1">
    <citation type="journal article" date="2016" name="Mol. Biol. Evol.">
        <title>Comparative Genomics of Early-Diverging Mushroom-Forming Fungi Provides Insights into the Origins of Lignocellulose Decay Capabilities.</title>
        <authorList>
            <person name="Nagy L.G."/>
            <person name="Riley R."/>
            <person name="Tritt A."/>
            <person name="Adam C."/>
            <person name="Daum C."/>
            <person name="Floudas D."/>
            <person name="Sun H."/>
            <person name="Yadav J.S."/>
            <person name="Pangilinan J."/>
            <person name="Larsson K.H."/>
            <person name="Matsuura K."/>
            <person name="Barry K."/>
            <person name="Labutti K."/>
            <person name="Kuo R."/>
            <person name="Ohm R.A."/>
            <person name="Bhattacharya S.S."/>
            <person name="Shirouzu T."/>
            <person name="Yoshinaga Y."/>
            <person name="Martin F.M."/>
            <person name="Grigoriev I.V."/>
            <person name="Hibbett D.S."/>
        </authorList>
    </citation>
    <scope>NUCLEOTIDE SEQUENCE [LARGE SCALE GENOMIC DNA]</scope>
    <source>
        <strain evidence="5 6">TUFC12733</strain>
    </source>
</reference>
<feature type="transmembrane region" description="Helical" evidence="3">
    <location>
        <begin position="366"/>
        <end position="387"/>
    </location>
</feature>
<name>A0A167HMV1_CALVF</name>
<dbReference type="InterPro" id="IPR020846">
    <property type="entry name" value="MFS_dom"/>
</dbReference>
<evidence type="ECO:0000256" key="2">
    <source>
        <dbReference type="ARBA" id="ARBA00006727"/>
    </source>
</evidence>
<protein>
    <submittedName>
        <fullName evidence="5">MFS general substrate transporter</fullName>
    </submittedName>
</protein>
<feature type="transmembrane region" description="Helical" evidence="3">
    <location>
        <begin position="126"/>
        <end position="146"/>
    </location>
</feature>
<sequence>MAGYHGFLLNFVDVGFTYGFGVYQEEYKLQEFTDVSATQIDLIGSICMALTLFLGAFMGRPCQRFGMRAVSVVGSIIFFVGTFSAGFCTSIPTLIVTQGIITGSGAGIMFVPGAAIPAQWFSRRRALAIGIGASGGGLGGVFWSLVGRLLISRLGREWALRVSSFVNLGLCVVAITFLSERKTRQTRKQEGEKDEPIFAWKMFKDPVFSVLYFASGVSVFGYLVPFFYLPTFASTNTGCTPFLASLLVSMMNLGSASGRIILGAIADTRVGRFNTVLVGMCCAGVSQWLFWSLANARGSYALSMVLAVVYGLVGGGYIGIFPVVLAHVFDHTRLAAITGLFFTSELLGQVTGGPIAGAILQRTGGYYPMIAYSGASLVLGSGLGWVAKVMSLRREREGARGEGGTA</sequence>
<feature type="transmembrane region" description="Helical" evidence="3">
    <location>
        <begin position="69"/>
        <end position="87"/>
    </location>
</feature>
<feature type="transmembrane region" description="Helical" evidence="3">
    <location>
        <begin position="242"/>
        <end position="262"/>
    </location>
</feature>
<feature type="transmembrane region" description="Helical" evidence="3">
    <location>
        <begin position="337"/>
        <end position="360"/>
    </location>
</feature>